<dbReference type="Pfam" id="PF09754">
    <property type="entry name" value="PAC2"/>
    <property type="match status" value="1"/>
</dbReference>
<dbReference type="RefSeq" id="WP_092612469.1">
    <property type="nucleotide sequence ID" value="NZ_FMYF01000010.1"/>
</dbReference>
<organism evidence="1 2">
    <name type="scientific">Raineyella antarctica</name>
    <dbReference type="NCBI Taxonomy" id="1577474"/>
    <lineage>
        <taxon>Bacteria</taxon>
        <taxon>Bacillati</taxon>
        <taxon>Actinomycetota</taxon>
        <taxon>Actinomycetes</taxon>
        <taxon>Propionibacteriales</taxon>
        <taxon>Propionibacteriaceae</taxon>
        <taxon>Raineyella</taxon>
    </lineage>
</organism>
<dbReference type="PIRSF" id="PIRSF028754">
    <property type="entry name" value="UCP028754"/>
    <property type="match status" value="1"/>
</dbReference>
<proteinExistence type="predicted"/>
<gene>
    <name evidence="1" type="ORF">GA0111570_11086</name>
</gene>
<dbReference type="InterPro" id="IPR038389">
    <property type="entry name" value="PSMG2_sf"/>
</dbReference>
<evidence type="ECO:0000313" key="2">
    <source>
        <dbReference type="Proteomes" id="UP000199086"/>
    </source>
</evidence>
<dbReference type="InterPro" id="IPR019151">
    <property type="entry name" value="Proteasome_assmbl_chaperone_2"/>
</dbReference>
<dbReference type="STRING" id="1577474.GA0111570_11086"/>
<dbReference type="AlphaFoldDB" id="A0A1G6HI60"/>
<dbReference type="Proteomes" id="UP000199086">
    <property type="component" value="Unassembled WGS sequence"/>
</dbReference>
<dbReference type="GO" id="GO:0016874">
    <property type="term" value="F:ligase activity"/>
    <property type="evidence" value="ECO:0007669"/>
    <property type="project" value="UniProtKB-KW"/>
</dbReference>
<reference evidence="1 2" key="1">
    <citation type="submission" date="2016-06" db="EMBL/GenBank/DDBJ databases">
        <authorList>
            <person name="Olsen C.W."/>
            <person name="Carey S."/>
            <person name="Hinshaw L."/>
            <person name="Karasin A.I."/>
        </authorList>
    </citation>
    <scope>NUCLEOTIDE SEQUENCE [LARGE SCALE GENOMIC DNA]</scope>
    <source>
        <strain evidence="1 2">LZ-22</strain>
    </source>
</reference>
<keyword evidence="1" id="KW-0436">Ligase</keyword>
<dbReference type="Gene3D" id="3.40.50.10900">
    <property type="entry name" value="PAC-like subunit"/>
    <property type="match status" value="1"/>
</dbReference>
<sequence>MTPVPTEPLRTAPVAVVAFGGWGDAGDAASAVADHLMQSYPSEDLQDLDSEDYFDYQATRPQSAIVDDTGTREVIWPAISIGVAHLPQADVLVVTGPEPNLRWQTLSRLVVEALQEAGVERVVVLGSMLANTPHSRPLPVSGSPLSAEEARRLGVEVSDYEGPTGITGVVTHALVGAGIRTTALWVAVPHYVSESPQPKASLALARRLEALLDIRADWSTFVADATAWERGVDELVSADEDIAQYVAMLESEKDATEEPEASGDAIAAEFERFLRRRDDT</sequence>
<dbReference type="InterPro" id="IPR008492">
    <property type="entry name" value="Rv2714-like"/>
</dbReference>
<accession>A0A1G6HI60</accession>
<evidence type="ECO:0000313" key="1">
    <source>
        <dbReference type="EMBL" id="SDB93922.1"/>
    </source>
</evidence>
<keyword evidence="2" id="KW-1185">Reference proteome</keyword>
<name>A0A1G6HI60_9ACTN</name>
<dbReference type="EMBL" id="FMYF01000010">
    <property type="protein sequence ID" value="SDB93922.1"/>
    <property type="molecule type" value="Genomic_DNA"/>
</dbReference>
<dbReference type="OrthoDB" id="150941at2"/>
<protein>
    <submittedName>
        <fullName evidence="1">Predicted ATP-dependent carboligase, ATP-grasp superfamily</fullName>
    </submittedName>
</protein>
<dbReference type="SUPFAM" id="SSF159659">
    <property type="entry name" value="Cgl1923-like"/>
    <property type="match status" value="1"/>
</dbReference>